<reference evidence="2" key="1">
    <citation type="journal article" date="2022" name="bioRxiv">
        <title>Genomics of Preaxostyla Flagellates Illuminates Evolutionary Transitions and the Path Towards Mitochondrial Loss.</title>
        <authorList>
            <person name="Novak L.V.F."/>
            <person name="Treitli S.C."/>
            <person name="Pyrih J."/>
            <person name="Halakuc P."/>
            <person name="Pipaliya S.V."/>
            <person name="Vacek V."/>
            <person name="Brzon O."/>
            <person name="Soukal P."/>
            <person name="Eme L."/>
            <person name="Dacks J.B."/>
            <person name="Karnkowska A."/>
            <person name="Elias M."/>
            <person name="Hampl V."/>
        </authorList>
    </citation>
    <scope>NUCLEOTIDE SEQUENCE</scope>
    <source>
        <strain evidence="2">RCP-MX</strain>
    </source>
</reference>
<proteinExistence type="predicted"/>
<feature type="compositionally biased region" description="Low complexity" evidence="1">
    <location>
        <begin position="561"/>
        <end position="576"/>
    </location>
</feature>
<name>A0ABQ8UV48_9EUKA</name>
<feature type="region of interest" description="Disordered" evidence="1">
    <location>
        <begin position="561"/>
        <end position="585"/>
    </location>
</feature>
<evidence type="ECO:0000313" key="2">
    <source>
        <dbReference type="EMBL" id="KAJ4462743.1"/>
    </source>
</evidence>
<evidence type="ECO:0000256" key="1">
    <source>
        <dbReference type="SAM" id="MobiDB-lite"/>
    </source>
</evidence>
<sequence length="585" mass="62871">MHFLSGLMSKPRASPQYPAKIFGRSDDLEVNELIDELKNLPPMDKDTMRGSCRNETVRMIQFMNDQVGMRLIPGQCFVQGVRAFELEKPLDSFPPEHVFSYGAEGTRQREPVRVVEHPMAEERAESGFHMTAEEVSRWQSTFHVYAAQDVYRGEEGKDLLIRSLQGGSNEGPDAFKMKFALRISENPILCEFDGVPIPRPIGGPLGRVLLVSTCGTDFACRIHDVDDIKTYIRNWPQLCVLRKGQPYAISRDLVLNDIEVPCLPPACNPLACHPLACHPLACHPLACHPPAPSVPWLGGVVLSERGLITLADLDKERFFADILKMAEFRLLVLDRLGVQVMVEVGIGLGVFAGDHMGIGDTVRMLTALALRRALEKHGPALRNIKLVVCALPVFRPNDNIVFYDGVFAGQGNLGPAYSGPIARHSALKLLGPGRPPMPRFVTSELNPGDSHGRPSLILPSPFPIPAPGPLACTAPACTAPACTAPACTAPACTAPVQMNFGPGTEEKLALTTCALLTQHHAVNMHVLDPASYTLCDPTNPNVAPAPAVAAPAPAVAAPAPAVAAPAPAADGQAAPPQREMPVEGG</sequence>
<accession>A0ABQ8UV48</accession>
<evidence type="ECO:0000313" key="3">
    <source>
        <dbReference type="Proteomes" id="UP001141327"/>
    </source>
</evidence>
<gene>
    <name evidence="2" type="ORF">PAPYR_760</name>
</gene>
<comment type="caution">
    <text evidence="2">The sequence shown here is derived from an EMBL/GenBank/DDBJ whole genome shotgun (WGS) entry which is preliminary data.</text>
</comment>
<dbReference type="EMBL" id="JAPMOS010000002">
    <property type="protein sequence ID" value="KAJ4462743.1"/>
    <property type="molecule type" value="Genomic_DNA"/>
</dbReference>
<keyword evidence="3" id="KW-1185">Reference proteome</keyword>
<dbReference type="Proteomes" id="UP001141327">
    <property type="component" value="Unassembled WGS sequence"/>
</dbReference>
<organism evidence="2 3">
    <name type="scientific">Paratrimastix pyriformis</name>
    <dbReference type="NCBI Taxonomy" id="342808"/>
    <lineage>
        <taxon>Eukaryota</taxon>
        <taxon>Metamonada</taxon>
        <taxon>Preaxostyla</taxon>
        <taxon>Paratrimastigidae</taxon>
        <taxon>Paratrimastix</taxon>
    </lineage>
</organism>
<protein>
    <submittedName>
        <fullName evidence="2">DNA mismatch repair protein MutS</fullName>
    </submittedName>
</protein>